<organism evidence="2 3">
    <name type="scientific">Bradyrhizobium hipponense</name>
    <dbReference type="NCBI Taxonomy" id="2605638"/>
    <lineage>
        <taxon>Bacteria</taxon>
        <taxon>Pseudomonadati</taxon>
        <taxon>Pseudomonadota</taxon>
        <taxon>Alphaproteobacteria</taxon>
        <taxon>Hyphomicrobiales</taxon>
        <taxon>Nitrobacteraceae</taxon>
        <taxon>Bradyrhizobium</taxon>
    </lineage>
</organism>
<sequence>MLARAKDLQEATALQAEFVRVQIEHASEFMRELTPKR</sequence>
<evidence type="ECO:0000259" key="1">
    <source>
        <dbReference type="Pfam" id="PF09361"/>
    </source>
</evidence>
<feature type="domain" description="Phasin" evidence="1">
    <location>
        <begin position="2"/>
        <end position="34"/>
    </location>
</feature>
<protein>
    <recommendedName>
        <fullName evidence="1">Phasin domain-containing protein</fullName>
    </recommendedName>
</protein>
<dbReference type="InterPro" id="IPR018968">
    <property type="entry name" value="Phasin"/>
</dbReference>
<dbReference type="AlphaFoldDB" id="A0A5S4YRD8"/>
<proteinExistence type="predicted"/>
<reference evidence="2 3" key="1">
    <citation type="submission" date="2019-08" db="EMBL/GenBank/DDBJ databases">
        <title>Bradyrhizobium hipponensis sp. nov., a rhizobium isolated from a Lupinus angustifolius root nodule in Tunisia.</title>
        <authorList>
            <person name="Off K."/>
            <person name="Rejili M."/>
            <person name="Mars M."/>
            <person name="Brachmann A."/>
            <person name="Marin M."/>
        </authorList>
    </citation>
    <scope>NUCLEOTIDE SEQUENCE [LARGE SCALE GENOMIC DNA]</scope>
    <source>
        <strain evidence="3">aSej3</strain>
    </source>
</reference>
<accession>A0A5S4YRD8</accession>
<dbReference type="Pfam" id="PF09361">
    <property type="entry name" value="Phasin_2"/>
    <property type="match status" value="1"/>
</dbReference>
<keyword evidence="3" id="KW-1185">Reference proteome</keyword>
<dbReference type="Proteomes" id="UP000324797">
    <property type="component" value="Unassembled WGS sequence"/>
</dbReference>
<dbReference type="EMBL" id="VSTH01000023">
    <property type="protein sequence ID" value="TYO66961.1"/>
    <property type="molecule type" value="Genomic_DNA"/>
</dbReference>
<comment type="caution">
    <text evidence="2">The sequence shown here is derived from an EMBL/GenBank/DDBJ whole genome shotgun (WGS) entry which is preliminary data.</text>
</comment>
<name>A0A5S4YRD8_9BRAD</name>
<evidence type="ECO:0000313" key="3">
    <source>
        <dbReference type="Proteomes" id="UP000324797"/>
    </source>
</evidence>
<dbReference type="RefSeq" id="WP_148738864.1">
    <property type="nucleotide sequence ID" value="NZ_VSTH01000023.1"/>
</dbReference>
<evidence type="ECO:0000313" key="2">
    <source>
        <dbReference type="EMBL" id="TYO66961.1"/>
    </source>
</evidence>
<gene>
    <name evidence="2" type="ORF">FXV83_09185</name>
</gene>